<organism evidence="2 3">
    <name type="scientific">Tetrahymena thermophila (strain SB210)</name>
    <dbReference type="NCBI Taxonomy" id="312017"/>
    <lineage>
        <taxon>Eukaryota</taxon>
        <taxon>Sar</taxon>
        <taxon>Alveolata</taxon>
        <taxon>Ciliophora</taxon>
        <taxon>Intramacronucleata</taxon>
        <taxon>Oligohymenophorea</taxon>
        <taxon>Hymenostomatida</taxon>
        <taxon>Tetrahymenina</taxon>
        <taxon>Tetrahymenidae</taxon>
        <taxon>Tetrahymena</taxon>
    </lineage>
</organism>
<evidence type="ECO:0000256" key="1">
    <source>
        <dbReference type="SAM" id="Phobius"/>
    </source>
</evidence>
<protein>
    <submittedName>
        <fullName evidence="2">Transmembrane protein, putative</fullName>
    </submittedName>
</protein>
<keyword evidence="1 2" id="KW-0812">Transmembrane</keyword>
<keyword evidence="1" id="KW-0472">Membrane</keyword>
<evidence type="ECO:0000313" key="3">
    <source>
        <dbReference type="Proteomes" id="UP000009168"/>
    </source>
</evidence>
<accession>W7XCA7</accession>
<reference evidence="3" key="1">
    <citation type="journal article" date="2006" name="PLoS Biol.">
        <title>Macronuclear genome sequence of the ciliate Tetrahymena thermophila, a model eukaryote.</title>
        <authorList>
            <person name="Eisen J.A."/>
            <person name="Coyne R.S."/>
            <person name="Wu M."/>
            <person name="Wu D."/>
            <person name="Thiagarajan M."/>
            <person name="Wortman J.R."/>
            <person name="Badger J.H."/>
            <person name="Ren Q."/>
            <person name="Amedeo P."/>
            <person name="Jones K.M."/>
            <person name="Tallon L.J."/>
            <person name="Delcher A.L."/>
            <person name="Salzberg S.L."/>
            <person name="Silva J.C."/>
            <person name="Haas B.J."/>
            <person name="Majoros W.H."/>
            <person name="Farzad M."/>
            <person name="Carlton J.M."/>
            <person name="Smith R.K. Jr."/>
            <person name="Garg J."/>
            <person name="Pearlman R.E."/>
            <person name="Karrer K.M."/>
            <person name="Sun L."/>
            <person name="Manning G."/>
            <person name="Elde N.C."/>
            <person name="Turkewitz A.P."/>
            <person name="Asai D.J."/>
            <person name="Wilkes D.E."/>
            <person name="Wang Y."/>
            <person name="Cai H."/>
            <person name="Collins K."/>
            <person name="Stewart B.A."/>
            <person name="Lee S.R."/>
            <person name="Wilamowska K."/>
            <person name="Weinberg Z."/>
            <person name="Ruzzo W.L."/>
            <person name="Wloga D."/>
            <person name="Gaertig J."/>
            <person name="Frankel J."/>
            <person name="Tsao C.-C."/>
            <person name="Gorovsky M.A."/>
            <person name="Keeling P.J."/>
            <person name="Waller R.F."/>
            <person name="Patron N.J."/>
            <person name="Cherry J.M."/>
            <person name="Stover N.A."/>
            <person name="Krieger C.J."/>
            <person name="del Toro C."/>
            <person name="Ryder H.F."/>
            <person name="Williamson S.C."/>
            <person name="Barbeau R.A."/>
            <person name="Hamilton E.P."/>
            <person name="Orias E."/>
        </authorList>
    </citation>
    <scope>NUCLEOTIDE SEQUENCE [LARGE SCALE GENOMIC DNA]</scope>
    <source>
        <strain evidence="3">SB210</strain>
    </source>
</reference>
<gene>
    <name evidence="2" type="ORF">TTHERM_000852739</name>
</gene>
<dbReference type="AlphaFoldDB" id="W7XCA7"/>
<feature type="transmembrane region" description="Helical" evidence="1">
    <location>
        <begin position="15"/>
        <end position="36"/>
    </location>
</feature>
<dbReference type="KEGG" id="tet:TTHERM_000852739"/>
<dbReference type="RefSeq" id="XP_012656099.1">
    <property type="nucleotide sequence ID" value="XM_012800645.1"/>
</dbReference>
<keyword evidence="1" id="KW-1133">Transmembrane helix</keyword>
<keyword evidence="3" id="KW-1185">Reference proteome</keyword>
<name>W7XCA7_TETTS</name>
<sequence>MLGKFKQTRQMHELWVIRFVCLFIYNTILALIQYNLGYLPAHCTEKSVNRKKIAQINELGDIIIEVKIDNKQLEDDQEEKKRSRYLQVLQEDNILNRKYIY</sequence>
<dbReference type="InParanoid" id="W7XCA7"/>
<dbReference type="Proteomes" id="UP000009168">
    <property type="component" value="Unassembled WGS sequence"/>
</dbReference>
<dbReference type="EMBL" id="GG662311">
    <property type="protein sequence ID" value="EWS71366.1"/>
    <property type="molecule type" value="Genomic_DNA"/>
</dbReference>
<proteinExistence type="predicted"/>
<dbReference type="GeneID" id="24440919"/>
<evidence type="ECO:0000313" key="2">
    <source>
        <dbReference type="EMBL" id="EWS71366.1"/>
    </source>
</evidence>